<gene>
    <name evidence="3" type="ORF">B4O97_07100</name>
</gene>
<dbReference type="InterPro" id="IPR011051">
    <property type="entry name" value="RmlC_Cupin_sf"/>
</dbReference>
<organism evidence="3 4">
    <name type="scientific">Marispirochaeta aestuarii</name>
    <dbReference type="NCBI Taxonomy" id="1963862"/>
    <lineage>
        <taxon>Bacteria</taxon>
        <taxon>Pseudomonadati</taxon>
        <taxon>Spirochaetota</taxon>
        <taxon>Spirochaetia</taxon>
        <taxon>Spirochaetales</taxon>
        <taxon>Spirochaetaceae</taxon>
        <taxon>Marispirochaeta</taxon>
    </lineage>
</organism>
<dbReference type="SUPFAM" id="SSF51182">
    <property type="entry name" value="RmlC-like cupins"/>
    <property type="match status" value="1"/>
</dbReference>
<feature type="domain" description="Cupin type-2" evidence="2">
    <location>
        <begin position="43"/>
        <end position="110"/>
    </location>
</feature>
<evidence type="ECO:0000313" key="4">
    <source>
        <dbReference type="Proteomes" id="UP000192343"/>
    </source>
</evidence>
<accession>A0A1Y1S113</accession>
<dbReference type="Pfam" id="PF07883">
    <property type="entry name" value="Cupin_2"/>
    <property type="match status" value="1"/>
</dbReference>
<evidence type="ECO:0000259" key="2">
    <source>
        <dbReference type="Pfam" id="PF07883"/>
    </source>
</evidence>
<dbReference type="OrthoDB" id="9797047at2"/>
<dbReference type="Gene3D" id="2.60.120.10">
    <property type="entry name" value="Jelly Rolls"/>
    <property type="match status" value="1"/>
</dbReference>
<dbReference type="AlphaFoldDB" id="A0A1Y1S113"/>
<keyword evidence="1" id="KW-0479">Metal-binding</keyword>
<dbReference type="PANTHER" id="PTHR35848:SF6">
    <property type="entry name" value="CUPIN TYPE-2 DOMAIN-CONTAINING PROTEIN"/>
    <property type="match status" value="1"/>
</dbReference>
<sequence>MIIKEQEMKKDTQQNMRGGKGSIELKFLVAPEKMPHGRMIAQITIPVGASIGEHEHVNETEYYIITEGEGTVRDNGTDYPVKAGEVVMTPNGSTHSIENTGSATLKMIAVIILD</sequence>
<evidence type="ECO:0000313" key="3">
    <source>
        <dbReference type="EMBL" id="ORC36349.1"/>
    </source>
</evidence>
<dbReference type="InterPro" id="IPR051610">
    <property type="entry name" value="GPI/OXD"/>
</dbReference>
<dbReference type="InterPro" id="IPR013096">
    <property type="entry name" value="Cupin_2"/>
</dbReference>
<dbReference type="GO" id="GO:0046872">
    <property type="term" value="F:metal ion binding"/>
    <property type="evidence" value="ECO:0007669"/>
    <property type="project" value="UniProtKB-KW"/>
</dbReference>
<protein>
    <submittedName>
        <fullName evidence="3">Cupin</fullName>
    </submittedName>
</protein>
<dbReference type="CDD" id="cd02221">
    <property type="entry name" value="cupin_TM1287-like"/>
    <property type="match status" value="1"/>
</dbReference>
<dbReference type="RefSeq" id="WP_083049539.1">
    <property type="nucleotide sequence ID" value="NZ_CAXXQO010000003.1"/>
</dbReference>
<comment type="caution">
    <text evidence="3">The sequence shown here is derived from an EMBL/GenBank/DDBJ whole genome shotgun (WGS) entry which is preliminary data.</text>
</comment>
<keyword evidence="4" id="KW-1185">Reference proteome</keyword>
<dbReference type="Proteomes" id="UP000192343">
    <property type="component" value="Unassembled WGS sequence"/>
</dbReference>
<dbReference type="PANTHER" id="PTHR35848">
    <property type="entry name" value="OXALATE-BINDING PROTEIN"/>
    <property type="match status" value="1"/>
</dbReference>
<evidence type="ECO:0000256" key="1">
    <source>
        <dbReference type="ARBA" id="ARBA00022723"/>
    </source>
</evidence>
<reference evidence="3 4" key="1">
    <citation type="submission" date="2017-03" db="EMBL/GenBank/DDBJ databases">
        <title>Draft Genome sequence of Marispirochaeta sp. strain JC444.</title>
        <authorList>
            <person name="Shivani Y."/>
            <person name="Subhash Y."/>
            <person name="Sasikala C."/>
            <person name="Ramana C."/>
        </authorList>
    </citation>
    <scope>NUCLEOTIDE SEQUENCE [LARGE SCALE GENOMIC DNA]</scope>
    <source>
        <strain evidence="3 4">JC444</strain>
    </source>
</reference>
<dbReference type="STRING" id="1963862.B4O97_07100"/>
<dbReference type="EMBL" id="MWQY01000006">
    <property type="protein sequence ID" value="ORC36349.1"/>
    <property type="molecule type" value="Genomic_DNA"/>
</dbReference>
<name>A0A1Y1S113_9SPIO</name>
<dbReference type="InterPro" id="IPR014710">
    <property type="entry name" value="RmlC-like_jellyroll"/>
</dbReference>
<proteinExistence type="predicted"/>